<dbReference type="Pfam" id="PF13366">
    <property type="entry name" value="PDDEXK_3"/>
    <property type="match status" value="1"/>
</dbReference>
<evidence type="ECO:0008006" key="3">
    <source>
        <dbReference type="Google" id="ProtNLM"/>
    </source>
</evidence>
<reference evidence="1 2" key="1">
    <citation type="submission" date="2020-02" db="EMBL/GenBank/DDBJ databases">
        <title>Newly sequenced genome of strain CSTR1 showed variability in Candidatus Kuenenia stuttgartiensis genomes.</title>
        <authorList>
            <person name="Ding C."/>
            <person name="Adrian L."/>
        </authorList>
    </citation>
    <scope>NUCLEOTIDE SEQUENCE [LARGE SCALE GENOMIC DNA]</scope>
    <source>
        <strain evidence="1 2">CSTR1</strain>
    </source>
</reference>
<dbReference type="InterPro" id="IPR026350">
    <property type="entry name" value="GxxExxY"/>
</dbReference>
<evidence type="ECO:0000313" key="1">
    <source>
        <dbReference type="EMBL" id="QII14101.1"/>
    </source>
</evidence>
<protein>
    <recommendedName>
        <fullName evidence="3">GxxExxY protein</fullName>
    </recommendedName>
</protein>
<dbReference type="AlphaFoldDB" id="A0A6G7GXB3"/>
<evidence type="ECO:0000313" key="2">
    <source>
        <dbReference type="Proteomes" id="UP000501926"/>
    </source>
</evidence>
<accession>A0A6G7GXB3</accession>
<dbReference type="Proteomes" id="UP000501926">
    <property type="component" value="Chromosome"/>
</dbReference>
<dbReference type="NCBIfam" id="TIGR04256">
    <property type="entry name" value="GxxExxY"/>
    <property type="match status" value="1"/>
</dbReference>
<sequence>MDTDYRHIKFKDLTEKIIEIFFKVYNKLGYGFLEKVYENAMMIEFKKEGIHAVSQ</sequence>
<dbReference type="EMBL" id="CP049055">
    <property type="protein sequence ID" value="QII14101.1"/>
    <property type="molecule type" value="Genomic_DNA"/>
</dbReference>
<name>A0A6G7GXB3_KUEST</name>
<dbReference type="RefSeq" id="WP_169703158.1">
    <property type="nucleotide sequence ID" value="NZ_CP049055.1"/>
</dbReference>
<gene>
    <name evidence="1" type="ORF">KsCSTR_47240</name>
</gene>
<organism evidence="1 2">
    <name type="scientific">Kuenenia stuttgartiensis</name>
    <dbReference type="NCBI Taxonomy" id="174633"/>
    <lineage>
        <taxon>Bacteria</taxon>
        <taxon>Pseudomonadati</taxon>
        <taxon>Planctomycetota</taxon>
        <taxon>Candidatus Brocadiia</taxon>
        <taxon>Candidatus Brocadiales</taxon>
        <taxon>Candidatus Brocadiaceae</taxon>
        <taxon>Candidatus Kuenenia</taxon>
    </lineage>
</organism>
<proteinExistence type="predicted"/>